<evidence type="ECO:0000256" key="2">
    <source>
        <dbReference type="SAM" id="SignalP"/>
    </source>
</evidence>
<feature type="compositionally biased region" description="Basic residues" evidence="1">
    <location>
        <begin position="95"/>
        <end position="104"/>
    </location>
</feature>
<dbReference type="GeneID" id="18761154"/>
<name>K1WGR2_MARBU</name>
<dbReference type="Proteomes" id="UP000006753">
    <property type="component" value="Unassembled WGS sequence"/>
</dbReference>
<gene>
    <name evidence="3" type="ORF">MBM_05219</name>
</gene>
<dbReference type="AlphaFoldDB" id="K1WGR2"/>
<keyword evidence="2" id="KW-0732">Signal</keyword>
<dbReference type="HOGENOM" id="CLU_2250694_0_0_1"/>
<sequence>MVSIKSLLTVLFISAVSAEKIACTCLDTTATQAVCPLVKNKSGAMDTATGKCDIGLDSWYNFRDLCNEHYPNQVVACSQKSPVGDSQPGDAPRNAGRRSRKLKY</sequence>
<evidence type="ECO:0000313" key="4">
    <source>
        <dbReference type="Proteomes" id="UP000006753"/>
    </source>
</evidence>
<feature type="region of interest" description="Disordered" evidence="1">
    <location>
        <begin position="79"/>
        <end position="104"/>
    </location>
</feature>
<proteinExistence type="predicted"/>
<dbReference type="EMBL" id="JH921438">
    <property type="protein sequence ID" value="EKD16750.1"/>
    <property type="molecule type" value="Genomic_DNA"/>
</dbReference>
<dbReference type="RefSeq" id="XP_007293108.1">
    <property type="nucleotide sequence ID" value="XM_007293046.1"/>
</dbReference>
<feature type="signal peptide" evidence="2">
    <location>
        <begin position="1"/>
        <end position="18"/>
    </location>
</feature>
<feature type="chain" id="PRO_5003852505" evidence="2">
    <location>
        <begin position="19"/>
        <end position="104"/>
    </location>
</feature>
<dbReference type="KEGG" id="mbe:MBM_05219"/>
<evidence type="ECO:0000313" key="3">
    <source>
        <dbReference type="EMBL" id="EKD16750.1"/>
    </source>
</evidence>
<organism evidence="3 4">
    <name type="scientific">Marssonina brunnea f. sp. multigermtubi (strain MB_m1)</name>
    <name type="common">Marssonina leaf spot fungus</name>
    <dbReference type="NCBI Taxonomy" id="1072389"/>
    <lineage>
        <taxon>Eukaryota</taxon>
        <taxon>Fungi</taxon>
        <taxon>Dikarya</taxon>
        <taxon>Ascomycota</taxon>
        <taxon>Pezizomycotina</taxon>
        <taxon>Leotiomycetes</taxon>
        <taxon>Helotiales</taxon>
        <taxon>Drepanopezizaceae</taxon>
        <taxon>Drepanopeziza</taxon>
    </lineage>
</organism>
<protein>
    <submittedName>
        <fullName evidence="3">Uncharacterized protein</fullName>
    </submittedName>
</protein>
<keyword evidence="4" id="KW-1185">Reference proteome</keyword>
<accession>K1WGR2</accession>
<reference evidence="3 4" key="1">
    <citation type="journal article" date="2012" name="BMC Genomics">
        <title>Sequencing the genome of Marssonina brunnea reveals fungus-poplar co-evolution.</title>
        <authorList>
            <person name="Zhu S."/>
            <person name="Cao Y.-Z."/>
            <person name="Jiang C."/>
            <person name="Tan B.-Y."/>
            <person name="Wang Z."/>
            <person name="Feng S."/>
            <person name="Zhang L."/>
            <person name="Su X.-H."/>
            <person name="Brejova B."/>
            <person name="Vinar T."/>
            <person name="Xu M."/>
            <person name="Wang M.-X."/>
            <person name="Zhang S.-G."/>
            <person name="Huang M.-R."/>
            <person name="Wu R."/>
            <person name="Zhou Y."/>
        </authorList>
    </citation>
    <scope>NUCLEOTIDE SEQUENCE [LARGE SCALE GENOMIC DNA]</scope>
    <source>
        <strain evidence="3 4">MB_m1</strain>
    </source>
</reference>
<dbReference type="InParanoid" id="K1WGR2"/>
<evidence type="ECO:0000256" key="1">
    <source>
        <dbReference type="SAM" id="MobiDB-lite"/>
    </source>
</evidence>